<name>A0AAV1JS71_9NEOP</name>
<gene>
    <name evidence="1" type="ORF">LNINA_LOCUS11413</name>
</gene>
<accession>A0AAV1JS71</accession>
<sequence length="66" mass="7449">MKISSHLSDLPALCKWFGASAKANFSLYASATNMLMLESVQFCVGTFCSRIMRPWKSRSRNSLSRQ</sequence>
<keyword evidence="2" id="KW-1185">Reference proteome</keyword>
<organism evidence="1 2">
    <name type="scientific">Leptosia nina</name>
    <dbReference type="NCBI Taxonomy" id="320188"/>
    <lineage>
        <taxon>Eukaryota</taxon>
        <taxon>Metazoa</taxon>
        <taxon>Ecdysozoa</taxon>
        <taxon>Arthropoda</taxon>
        <taxon>Hexapoda</taxon>
        <taxon>Insecta</taxon>
        <taxon>Pterygota</taxon>
        <taxon>Neoptera</taxon>
        <taxon>Endopterygota</taxon>
        <taxon>Lepidoptera</taxon>
        <taxon>Glossata</taxon>
        <taxon>Ditrysia</taxon>
        <taxon>Papilionoidea</taxon>
        <taxon>Pieridae</taxon>
        <taxon>Pierinae</taxon>
        <taxon>Leptosia</taxon>
    </lineage>
</organism>
<evidence type="ECO:0000313" key="1">
    <source>
        <dbReference type="EMBL" id="CAK1552366.1"/>
    </source>
</evidence>
<dbReference type="Proteomes" id="UP001497472">
    <property type="component" value="Unassembled WGS sequence"/>
</dbReference>
<proteinExistence type="predicted"/>
<reference evidence="1 2" key="1">
    <citation type="submission" date="2023-11" db="EMBL/GenBank/DDBJ databases">
        <authorList>
            <person name="Okamura Y."/>
        </authorList>
    </citation>
    <scope>NUCLEOTIDE SEQUENCE [LARGE SCALE GENOMIC DNA]</scope>
</reference>
<protein>
    <submittedName>
        <fullName evidence="1">Uncharacterized protein</fullName>
    </submittedName>
</protein>
<dbReference type="EMBL" id="CAVLEF010000144">
    <property type="protein sequence ID" value="CAK1552366.1"/>
    <property type="molecule type" value="Genomic_DNA"/>
</dbReference>
<evidence type="ECO:0000313" key="2">
    <source>
        <dbReference type="Proteomes" id="UP001497472"/>
    </source>
</evidence>
<comment type="caution">
    <text evidence="1">The sequence shown here is derived from an EMBL/GenBank/DDBJ whole genome shotgun (WGS) entry which is preliminary data.</text>
</comment>
<dbReference type="AlphaFoldDB" id="A0AAV1JS71"/>